<sequence length="335" mass="37438">MTHFVSKKNILSLLLLLALTVLAACGSNSSEEGSSSDDSSNESGEEAQSSSDFEPYTVEHAMGETTVEEKPEKVVILTNEGTEALLALGVKPVGAVQSWLGDPWYKHISDQMEGVEVVGTESEVNIEKIVSLQPDLIIGNKLRQEKIYDQLNEIAPTIYSETLKGQWKDNFKLYAKALNKEDEGQKVMDDYDKRIENFADQAGDKLNQEVSVVRFLADHARIYQKDSFSGVILEQIGFERPEPQDKNAFMEKATKERIPDMEGDILFHFTYETGDGAATELKEEWINDPLFQNLDVVKEGNVHEVSDAVWNTAGGVLAANQMIDDLERIILEEEE</sequence>
<evidence type="ECO:0000256" key="1">
    <source>
        <dbReference type="ARBA" id="ARBA00004193"/>
    </source>
</evidence>
<dbReference type="Pfam" id="PF01497">
    <property type="entry name" value="Peripla_BP_2"/>
    <property type="match status" value="1"/>
</dbReference>
<protein>
    <submittedName>
        <fullName evidence="8">ABC transporter substrate-binding protein</fullName>
    </submittedName>
</protein>
<dbReference type="PROSITE" id="PS50983">
    <property type="entry name" value="FE_B12_PBP"/>
    <property type="match status" value="1"/>
</dbReference>
<comment type="similarity">
    <text evidence="2">Belongs to the bacterial solute-binding protein 8 family.</text>
</comment>
<evidence type="ECO:0000256" key="2">
    <source>
        <dbReference type="ARBA" id="ARBA00008814"/>
    </source>
</evidence>
<accession>A0ABV6LNG7</accession>
<gene>
    <name evidence="8" type="ORF">ACFFGV_10235</name>
</gene>
<dbReference type="EMBL" id="JBHLTP010000008">
    <property type="protein sequence ID" value="MFC0523936.1"/>
    <property type="molecule type" value="Genomic_DNA"/>
</dbReference>
<comment type="caution">
    <text evidence="8">The sequence shown here is derived from an EMBL/GenBank/DDBJ whole genome shotgun (WGS) entry which is preliminary data.</text>
</comment>
<feature type="signal peptide" evidence="6">
    <location>
        <begin position="1"/>
        <end position="23"/>
    </location>
</feature>
<dbReference type="Proteomes" id="UP001589836">
    <property type="component" value="Unassembled WGS sequence"/>
</dbReference>
<evidence type="ECO:0000256" key="6">
    <source>
        <dbReference type="SAM" id="SignalP"/>
    </source>
</evidence>
<feature type="compositionally biased region" description="Low complexity" evidence="5">
    <location>
        <begin position="28"/>
        <end position="38"/>
    </location>
</feature>
<evidence type="ECO:0000256" key="4">
    <source>
        <dbReference type="ARBA" id="ARBA00022729"/>
    </source>
</evidence>
<feature type="chain" id="PRO_5045533750" evidence="6">
    <location>
        <begin position="24"/>
        <end position="335"/>
    </location>
</feature>
<dbReference type="Gene3D" id="3.40.50.1980">
    <property type="entry name" value="Nitrogenase molybdenum iron protein domain"/>
    <property type="match status" value="2"/>
</dbReference>
<evidence type="ECO:0000259" key="7">
    <source>
        <dbReference type="PROSITE" id="PS50983"/>
    </source>
</evidence>
<name>A0ABV6LNG7_9BACI</name>
<proteinExistence type="inferred from homology"/>
<comment type="subcellular location">
    <subcellularLocation>
        <location evidence="1">Cell membrane</location>
        <topology evidence="1">Lipid-anchor</topology>
    </subcellularLocation>
</comment>
<reference evidence="8 9" key="1">
    <citation type="submission" date="2024-09" db="EMBL/GenBank/DDBJ databases">
        <authorList>
            <person name="Sun Q."/>
            <person name="Mori K."/>
        </authorList>
    </citation>
    <scope>NUCLEOTIDE SEQUENCE [LARGE SCALE GENOMIC DNA]</scope>
    <source>
        <strain evidence="8 9">NCAIM B.02529</strain>
    </source>
</reference>
<feature type="domain" description="Fe/B12 periplasmic-binding" evidence="7">
    <location>
        <begin position="73"/>
        <end position="334"/>
    </location>
</feature>
<dbReference type="RefSeq" id="WP_377347376.1">
    <property type="nucleotide sequence ID" value="NZ_JBHLTP010000008.1"/>
</dbReference>
<dbReference type="PROSITE" id="PS51257">
    <property type="entry name" value="PROKAR_LIPOPROTEIN"/>
    <property type="match status" value="1"/>
</dbReference>
<dbReference type="PANTHER" id="PTHR30532:SF21">
    <property type="entry name" value="SIDEROPHORE-BINDING LIPOPROTEIN YFIY-RELATED"/>
    <property type="match status" value="1"/>
</dbReference>
<evidence type="ECO:0000256" key="5">
    <source>
        <dbReference type="SAM" id="MobiDB-lite"/>
    </source>
</evidence>
<keyword evidence="4 6" id="KW-0732">Signal</keyword>
<dbReference type="PANTHER" id="PTHR30532">
    <property type="entry name" value="IRON III DICITRATE-BINDING PERIPLASMIC PROTEIN"/>
    <property type="match status" value="1"/>
</dbReference>
<dbReference type="InterPro" id="IPR051313">
    <property type="entry name" value="Bact_iron-sidero_bind"/>
</dbReference>
<dbReference type="InterPro" id="IPR002491">
    <property type="entry name" value="ABC_transptr_periplasmic_BD"/>
</dbReference>
<dbReference type="SUPFAM" id="SSF53807">
    <property type="entry name" value="Helical backbone' metal receptor"/>
    <property type="match status" value="1"/>
</dbReference>
<keyword evidence="3" id="KW-0813">Transport</keyword>
<evidence type="ECO:0000313" key="9">
    <source>
        <dbReference type="Proteomes" id="UP001589836"/>
    </source>
</evidence>
<organism evidence="8 9">
    <name type="scientific">Pontibacillus salicampi</name>
    <dbReference type="NCBI Taxonomy" id="1449801"/>
    <lineage>
        <taxon>Bacteria</taxon>
        <taxon>Bacillati</taxon>
        <taxon>Bacillota</taxon>
        <taxon>Bacilli</taxon>
        <taxon>Bacillales</taxon>
        <taxon>Bacillaceae</taxon>
        <taxon>Pontibacillus</taxon>
    </lineage>
</organism>
<dbReference type="CDD" id="cd01146">
    <property type="entry name" value="FhuD"/>
    <property type="match status" value="1"/>
</dbReference>
<feature type="region of interest" description="Disordered" evidence="5">
    <location>
        <begin position="28"/>
        <end position="55"/>
    </location>
</feature>
<keyword evidence="9" id="KW-1185">Reference proteome</keyword>
<evidence type="ECO:0000313" key="8">
    <source>
        <dbReference type="EMBL" id="MFC0523936.1"/>
    </source>
</evidence>
<evidence type="ECO:0000256" key="3">
    <source>
        <dbReference type="ARBA" id="ARBA00022448"/>
    </source>
</evidence>